<gene>
    <name evidence="3" type="ORF">AQI70_13420</name>
</gene>
<dbReference type="InterPro" id="IPR028896">
    <property type="entry name" value="GcvT/YgfZ/DmdA"/>
</dbReference>
<feature type="domain" description="GCVT N-terminal" evidence="1">
    <location>
        <begin position="4"/>
        <end position="232"/>
    </location>
</feature>
<dbReference type="Gene3D" id="3.30.1360.120">
    <property type="entry name" value="Probable tRNA modification gtpase trme, domain 1"/>
    <property type="match status" value="1"/>
</dbReference>
<dbReference type="PANTHER" id="PTHR43757:SF2">
    <property type="entry name" value="AMINOMETHYLTRANSFERASE, MITOCHONDRIAL"/>
    <property type="match status" value="1"/>
</dbReference>
<evidence type="ECO:0000313" key="4">
    <source>
        <dbReference type="Proteomes" id="UP000054024"/>
    </source>
</evidence>
<keyword evidence="4" id="KW-1185">Reference proteome</keyword>
<feature type="domain" description="Aminomethyltransferase C-terminal" evidence="2">
    <location>
        <begin position="266"/>
        <end position="328"/>
    </location>
</feature>
<dbReference type="InterPro" id="IPR013977">
    <property type="entry name" value="GcvT_C"/>
</dbReference>
<dbReference type="RefSeq" id="WP_062148120.1">
    <property type="nucleotide sequence ID" value="NZ_KQ947986.1"/>
</dbReference>
<protein>
    <recommendedName>
        <fullName evidence="5">Aminomethyltransferase</fullName>
    </recommendedName>
</protein>
<evidence type="ECO:0000313" key="3">
    <source>
        <dbReference type="EMBL" id="KUM78460.1"/>
    </source>
</evidence>
<dbReference type="InterPro" id="IPR027266">
    <property type="entry name" value="TrmE/GcvT-like"/>
</dbReference>
<dbReference type="PANTHER" id="PTHR43757">
    <property type="entry name" value="AMINOMETHYLTRANSFERASE"/>
    <property type="match status" value="1"/>
</dbReference>
<sequence length="339" mass="36016">MKTRFTTTDEEYAALRRNTGLIHYQGAGLLTVTGPEAAGFLGRVGTRSIDFLLEGQSTASLLLREDGTIIAETLIHCWGTDYLVEIWPAQATEATAHLLAAADGFADVTVEDVSEAYTILGLEGPSSFKMAQKYLDFPIASLAYRSCAAVEWGGEAVTLSRTGITGEYGYKFIVPSAGAPRLRAELLELGAVECGKDALDICRMEVRFAGLEHEHAGGPITPFDVGLQWMLDTGQDFVGREALEQRSRHGGRSPVCWVADAALETAPARGTAIAVSDAEIGIVTHCVWSPTLARHIGTAVVDPAVAASGQEFQLAGTAMTVRTISAPFLTATSLAVPLD</sequence>
<proteinExistence type="predicted"/>
<dbReference type="Pfam" id="PF01571">
    <property type="entry name" value="GCV_T"/>
    <property type="match status" value="1"/>
</dbReference>
<dbReference type="EMBL" id="LMWJ01000007">
    <property type="protein sequence ID" value="KUM78460.1"/>
    <property type="molecule type" value="Genomic_DNA"/>
</dbReference>
<dbReference type="Proteomes" id="UP000054024">
    <property type="component" value="Unassembled WGS sequence"/>
</dbReference>
<evidence type="ECO:0000259" key="2">
    <source>
        <dbReference type="Pfam" id="PF08669"/>
    </source>
</evidence>
<organism evidence="3 4">
    <name type="scientific">Streptomyces curacoi</name>
    <dbReference type="NCBI Taxonomy" id="146536"/>
    <lineage>
        <taxon>Bacteria</taxon>
        <taxon>Bacillati</taxon>
        <taxon>Actinomycetota</taxon>
        <taxon>Actinomycetes</taxon>
        <taxon>Kitasatosporales</taxon>
        <taxon>Streptomycetaceae</taxon>
        <taxon>Streptomyces</taxon>
    </lineage>
</organism>
<evidence type="ECO:0000259" key="1">
    <source>
        <dbReference type="Pfam" id="PF01571"/>
    </source>
</evidence>
<dbReference type="OrthoDB" id="2055370at2"/>
<dbReference type="InterPro" id="IPR029043">
    <property type="entry name" value="GcvT/YgfZ_C"/>
</dbReference>
<dbReference type="Pfam" id="PF08669">
    <property type="entry name" value="GCV_T_C"/>
    <property type="match status" value="1"/>
</dbReference>
<name>A0A117PF09_9ACTN</name>
<comment type="caution">
    <text evidence="3">The sequence shown here is derived from an EMBL/GenBank/DDBJ whole genome shotgun (WGS) entry which is preliminary data.</text>
</comment>
<reference evidence="3 4" key="1">
    <citation type="submission" date="2015-10" db="EMBL/GenBank/DDBJ databases">
        <title>Draft genome sequence of Streptomyces curacoi DSM 40107, type strain for the species Streptomyces curacoi.</title>
        <authorList>
            <person name="Ruckert C."/>
            <person name="Winkler A."/>
            <person name="Kalinowski J."/>
            <person name="Kampfer P."/>
            <person name="Glaeser S."/>
        </authorList>
    </citation>
    <scope>NUCLEOTIDE SEQUENCE [LARGE SCALE GENOMIC DNA]</scope>
    <source>
        <strain evidence="3 4">DSM 40107</strain>
    </source>
</reference>
<dbReference type="SUPFAM" id="SSF101790">
    <property type="entry name" value="Aminomethyltransferase beta-barrel domain"/>
    <property type="match status" value="1"/>
</dbReference>
<evidence type="ECO:0008006" key="5">
    <source>
        <dbReference type="Google" id="ProtNLM"/>
    </source>
</evidence>
<dbReference type="PIRSF" id="PIRSF006487">
    <property type="entry name" value="GcvT"/>
    <property type="match status" value="1"/>
</dbReference>
<dbReference type="STRING" id="146536.AQI70_13420"/>
<accession>A0A117PF09</accession>
<dbReference type="AlphaFoldDB" id="A0A117PF09"/>
<dbReference type="InterPro" id="IPR006222">
    <property type="entry name" value="GCVT_N"/>
</dbReference>
<dbReference type="SUPFAM" id="SSF103025">
    <property type="entry name" value="Folate-binding domain"/>
    <property type="match status" value="1"/>
</dbReference>